<proteinExistence type="predicted"/>
<dbReference type="SUPFAM" id="SSF46938">
    <property type="entry name" value="CRAL/TRIO N-terminal domain"/>
    <property type="match status" value="1"/>
</dbReference>
<reference evidence="6" key="1">
    <citation type="submission" date="2023-03" db="EMBL/GenBank/DDBJ databases">
        <authorList>
            <person name="Julca I."/>
        </authorList>
    </citation>
    <scope>NUCLEOTIDE SEQUENCE</scope>
</reference>
<evidence type="ECO:0000313" key="7">
    <source>
        <dbReference type="Proteomes" id="UP001161247"/>
    </source>
</evidence>
<name>A0AAV1DL27_OLDCO</name>
<evidence type="ECO:0000313" key="6">
    <source>
        <dbReference type="EMBL" id="CAI9107634.1"/>
    </source>
</evidence>
<dbReference type="Proteomes" id="UP001161247">
    <property type="component" value="Chromosome 5"/>
</dbReference>
<dbReference type="SMART" id="SM01100">
    <property type="entry name" value="CRAL_TRIO_N"/>
    <property type="match status" value="1"/>
</dbReference>
<dbReference type="CDD" id="cd00170">
    <property type="entry name" value="SEC14"/>
    <property type="match status" value="1"/>
</dbReference>
<evidence type="ECO:0000259" key="5">
    <source>
        <dbReference type="PROSITE" id="PS50191"/>
    </source>
</evidence>
<feature type="region of interest" description="Disordered" evidence="4">
    <location>
        <begin position="1"/>
        <end position="54"/>
    </location>
</feature>
<dbReference type="Pfam" id="PF00650">
    <property type="entry name" value="CRAL_TRIO"/>
    <property type="match status" value="1"/>
</dbReference>
<dbReference type="EMBL" id="OX459122">
    <property type="protein sequence ID" value="CAI9107634.1"/>
    <property type="molecule type" value="Genomic_DNA"/>
</dbReference>
<gene>
    <name evidence="6" type="ORF">OLC1_LOCUS15898</name>
</gene>
<dbReference type="PROSITE" id="PS50191">
    <property type="entry name" value="CRAL_TRIO"/>
    <property type="match status" value="1"/>
</dbReference>
<dbReference type="InterPro" id="IPR011074">
    <property type="entry name" value="CRAL/TRIO_N_dom"/>
</dbReference>
<protein>
    <submittedName>
        <fullName evidence="6">OLC1v1007035C1</fullName>
    </submittedName>
</protein>
<comment type="subcellular location">
    <subcellularLocation>
        <location evidence="1">Membrane</location>
    </subcellularLocation>
</comment>
<dbReference type="PANTHER" id="PTHR45932:SF3">
    <property type="entry name" value="PATELLIN-4-LIKE"/>
    <property type="match status" value="1"/>
</dbReference>
<dbReference type="InterPro" id="IPR036865">
    <property type="entry name" value="CRAL-TRIO_dom_sf"/>
</dbReference>
<dbReference type="Gene3D" id="3.40.525.10">
    <property type="entry name" value="CRAL-TRIO lipid binding domain"/>
    <property type="match status" value="1"/>
</dbReference>
<feature type="domain" description="CRAL-TRIO" evidence="5">
    <location>
        <begin position="161"/>
        <end position="323"/>
    </location>
</feature>
<evidence type="ECO:0000256" key="3">
    <source>
        <dbReference type="ARBA" id="ARBA00023136"/>
    </source>
</evidence>
<keyword evidence="7" id="KW-1185">Reference proteome</keyword>
<evidence type="ECO:0000256" key="1">
    <source>
        <dbReference type="ARBA" id="ARBA00004370"/>
    </source>
</evidence>
<dbReference type="AlphaFoldDB" id="A0AAV1DL27"/>
<evidence type="ECO:0000256" key="4">
    <source>
        <dbReference type="SAM" id="MobiDB-lite"/>
    </source>
</evidence>
<dbReference type="GO" id="GO:0016020">
    <property type="term" value="C:membrane"/>
    <property type="evidence" value="ECO:0007669"/>
    <property type="project" value="UniProtKB-SubCell"/>
</dbReference>
<keyword evidence="2" id="KW-0813">Transport</keyword>
<dbReference type="SUPFAM" id="SSF52087">
    <property type="entry name" value="CRAL/TRIO domain"/>
    <property type="match status" value="1"/>
</dbReference>
<dbReference type="InterPro" id="IPR036273">
    <property type="entry name" value="CRAL/TRIO_N_dom_sf"/>
</dbReference>
<dbReference type="InterPro" id="IPR044834">
    <property type="entry name" value="PATL"/>
</dbReference>
<dbReference type="GO" id="GO:0008289">
    <property type="term" value="F:lipid binding"/>
    <property type="evidence" value="ECO:0007669"/>
    <property type="project" value="InterPro"/>
</dbReference>
<feature type="compositionally biased region" description="Basic and acidic residues" evidence="4">
    <location>
        <begin position="41"/>
        <end position="52"/>
    </location>
</feature>
<keyword evidence="3" id="KW-0472">Membrane</keyword>
<sequence length="438" mass="50079">MPEEERVPSMAIAGGDSSISLNDSESEHETSEPGLPSPDGQETREPTRKETKISSQKSLLEFRCKVEDAILGNYIYGGIRGNAARKKENLQEITLWGVPLLPSKGHPGTDVVLMKFLKAKDYKVPDAFSLLCKMMKWRKDFKVDGILNEKMCPEFGNMWRINGADKEGRPLCYLSFRDLQNKELKRKLFRADGKLEEFLRWRIQCIEKAIRELDFGPGGATCFFQVTDFKNSPVQSMGELRWICRKMLNLFRDNYPGILHKNVIANVPLWNIAVNAINLRQITAKSKNKLIFVRSAKVTKTLLKYVNPENLLAQFGGLKRENDLEFSALDKVIESNVRANTVDQIKIPANEVERTVTWDVAIVGNEVTYQAEFIPLDDCSYTVLLEKEKRIGKAVRNSFYIREPGNIVITIGNGTFKRRKVFYRYSSKPYVPVYMITK</sequence>
<dbReference type="InterPro" id="IPR056794">
    <property type="entry name" value="PATL1-6_C_GOLD"/>
</dbReference>
<dbReference type="SMART" id="SM00516">
    <property type="entry name" value="SEC14"/>
    <property type="match status" value="1"/>
</dbReference>
<accession>A0AAV1DL27</accession>
<organism evidence="6 7">
    <name type="scientific">Oldenlandia corymbosa var. corymbosa</name>
    <dbReference type="NCBI Taxonomy" id="529605"/>
    <lineage>
        <taxon>Eukaryota</taxon>
        <taxon>Viridiplantae</taxon>
        <taxon>Streptophyta</taxon>
        <taxon>Embryophyta</taxon>
        <taxon>Tracheophyta</taxon>
        <taxon>Spermatophyta</taxon>
        <taxon>Magnoliopsida</taxon>
        <taxon>eudicotyledons</taxon>
        <taxon>Gunneridae</taxon>
        <taxon>Pentapetalae</taxon>
        <taxon>asterids</taxon>
        <taxon>lamiids</taxon>
        <taxon>Gentianales</taxon>
        <taxon>Rubiaceae</taxon>
        <taxon>Rubioideae</taxon>
        <taxon>Spermacoceae</taxon>
        <taxon>Hedyotis-Oldenlandia complex</taxon>
        <taxon>Oldenlandia</taxon>
    </lineage>
</organism>
<dbReference type="InterPro" id="IPR001251">
    <property type="entry name" value="CRAL-TRIO_dom"/>
</dbReference>
<evidence type="ECO:0000256" key="2">
    <source>
        <dbReference type="ARBA" id="ARBA00022448"/>
    </source>
</evidence>
<dbReference type="Pfam" id="PF25099">
    <property type="entry name" value="GOLD_PATL1_C"/>
    <property type="match status" value="1"/>
</dbReference>
<dbReference type="PANTHER" id="PTHR45932">
    <property type="entry name" value="PATELLIN-1"/>
    <property type="match status" value="1"/>
</dbReference>